<dbReference type="RefSeq" id="WP_020449320.1">
    <property type="nucleotide sequence ID" value="NZ_CAYAXV010000005.1"/>
</dbReference>
<name>A0A8J8PDA2_9ARCH</name>
<dbReference type="Proteomes" id="UP000752814">
    <property type="component" value="Unassembled WGS sequence"/>
</dbReference>
<dbReference type="AlphaFoldDB" id="A0A8J8PDA2"/>
<keyword evidence="1" id="KW-1133">Transmembrane helix</keyword>
<keyword evidence="1" id="KW-0472">Membrane</keyword>
<evidence type="ECO:0000256" key="1">
    <source>
        <dbReference type="SAM" id="Phobius"/>
    </source>
</evidence>
<dbReference type="EMBL" id="LVVT01000014">
    <property type="protein sequence ID" value="TQS82914.1"/>
    <property type="molecule type" value="Genomic_DNA"/>
</dbReference>
<reference evidence="2" key="1">
    <citation type="submission" date="2016-03" db="EMBL/GenBank/DDBJ databases">
        <authorList>
            <person name="Borrel G."/>
            <person name="Mccann A."/>
            <person name="O'Toole P.W."/>
        </authorList>
    </citation>
    <scope>NUCLEOTIDE SEQUENCE</scope>
    <source>
        <strain evidence="2">183</strain>
    </source>
</reference>
<proteinExistence type="predicted"/>
<comment type="caution">
    <text evidence="2">The sequence shown here is derived from an EMBL/GenBank/DDBJ whole genome shotgun (WGS) entry which is preliminary data.</text>
</comment>
<feature type="transmembrane region" description="Helical" evidence="1">
    <location>
        <begin position="62"/>
        <end position="82"/>
    </location>
</feature>
<feature type="transmembrane region" description="Helical" evidence="1">
    <location>
        <begin position="36"/>
        <end position="56"/>
    </location>
</feature>
<keyword evidence="1" id="KW-0812">Transmembrane</keyword>
<gene>
    <name evidence="2" type="ORF">A3207_02945</name>
</gene>
<evidence type="ECO:0000313" key="2">
    <source>
        <dbReference type="EMBL" id="TQS82914.1"/>
    </source>
</evidence>
<dbReference type="OMA" id="AIVMTRA"/>
<accession>A0A8J8PDA2</accession>
<feature type="transmembrane region" description="Helical" evidence="1">
    <location>
        <begin position="94"/>
        <end position="113"/>
    </location>
</feature>
<evidence type="ECO:0000313" key="3">
    <source>
        <dbReference type="Proteomes" id="UP000752814"/>
    </source>
</evidence>
<protein>
    <submittedName>
        <fullName evidence="2">Uncharacterized protein</fullName>
    </submittedName>
</protein>
<dbReference type="GeneID" id="41323855"/>
<organism evidence="2 3">
    <name type="scientific">Candidatus Methanomassiliicoccus intestinalis</name>
    <dbReference type="NCBI Taxonomy" id="1406512"/>
    <lineage>
        <taxon>Archaea</taxon>
        <taxon>Methanobacteriati</taxon>
        <taxon>Thermoplasmatota</taxon>
        <taxon>Thermoplasmata</taxon>
        <taxon>Methanomassiliicoccales</taxon>
        <taxon>Methanomassiliicoccaceae</taxon>
        <taxon>Methanomassiliicoccus</taxon>
    </lineage>
</organism>
<sequence length="118" mass="13163">MAQKRKKKELEEEYVWVPPEFDEKAFLKKDILSTKLLAIAAVIAIVFGIISALIGRGLGNNAYGFIGWIIGAIVMTRAYRLAGLKKEEVEKMSLVGNILLYALLALGVWILLINEPFI</sequence>